<organism evidence="1 2">
    <name type="scientific">Staphylococcus carnosus (strain TM300)</name>
    <dbReference type="NCBI Taxonomy" id="396513"/>
    <lineage>
        <taxon>Bacteria</taxon>
        <taxon>Bacillati</taxon>
        <taxon>Bacillota</taxon>
        <taxon>Bacilli</taxon>
        <taxon>Bacillales</taxon>
        <taxon>Staphylococcaceae</taxon>
        <taxon>Staphylococcus</taxon>
    </lineage>
</organism>
<keyword evidence="2" id="KW-1185">Reference proteome</keyword>
<sequence>MMRVRDVLKKVAFYQQYMDGGNHIYVRHHHKQSNLPILY</sequence>
<dbReference type="EMBL" id="AM295250">
    <property type="protein sequence ID" value="CAL28708.1"/>
    <property type="molecule type" value="Genomic_DNA"/>
</dbReference>
<dbReference type="Proteomes" id="UP000000444">
    <property type="component" value="Chromosome"/>
</dbReference>
<name>B9DLV0_STACT</name>
<proteinExistence type="predicted"/>
<dbReference type="HOGENOM" id="CLU_3317319_0_0_9"/>
<dbReference type="KEGG" id="sca:SCA_1803"/>
<evidence type="ECO:0000313" key="1">
    <source>
        <dbReference type="EMBL" id="CAL28708.1"/>
    </source>
</evidence>
<reference evidence="1 2" key="1">
    <citation type="journal article" date="2009" name="Appl. Environ. Microbiol.">
        <title>Genome analysis of the meat starter culture bacterium Staphylococcus carnosus TM300.</title>
        <authorList>
            <person name="Rosenstein R."/>
            <person name="Nerz C."/>
            <person name="Biswas L."/>
            <person name="Resch A."/>
            <person name="Raddatz G."/>
            <person name="Schuster S.C."/>
            <person name="Goetz F."/>
        </authorList>
    </citation>
    <scope>NUCLEOTIDE SEQUENCE [LARGE SCALE GENOMIC DNA]</scope>
    <source>
        <strain evidence="1 2">TM300</strain>
    </source>
</reference>
<protein>
    <submittedName>
        <fullName evidence="1">Uncharacterized protein</fullName>
    </submittedName>
</protein>
<evidence type="ECO:0000313" key="2">
    <source>
        <dbReference type="Proteomes" id="UP000000444"/>
    </source>
</evidence>
<dbReference type="AlphaFoldDB" id="B9DLV0"/>
<gene>
    <name evidence="1" type="ordered locus">Sca_1803</name>
</gene>
<accession>B9DLV0</accession>